<keyword evidence="4" id="KW-1185">Reference proteome</keyword>
<accession>A0AAD2F117</accession>
<dbReference type="Proteomes" id="UP001189773">
    <property type="component" value="Unassembled WGS sequence"/>
</dbReference>
<protein>
    <recommendedName>
        <fullName evidence="5">Lipoprotein transmembrane</fullName>
    </recommendedName>
</protein>
<reference evidence="2 4" key="1">
    <citation type="submission" date="2023-07" db="EMBL/GenBank/DDBJ databases">
        <authorList>
            <person name="Peeters C."/>
        </authorList>
    </citation>
    <scope>NUCLEOTIDE SEQUENCE</scope>
    <source>
        <strain evidence="1 4">LMG 18095</strain>
        <strain evidence="2">R-77560</strain>
    </source>
</reference>
<evidence type="ECO:0000313" key="2">
    <source>
        <dbReference type="EMBL" id="CAJ0798477.1"/>
    </source>
</evidence>
<dbReference type="EMBL" id="CATZAR010000007">
    <property type="protein sequence ID" value="CAJ0796137.1"/>
    <property type="molecule type" value="Genomic_DNA"/>
</dbReference>
<evidence type="ECO:0000313" key="4">
    <source>
        <dbReference type="Proteomes" id="UP001189773"/>
    </source>
</evidence>
<sequence length="209" mass="22690">MPLRSKKEMPISEKVAFGGERMTLRMTASLLGGALWLAGCAQPYVEPPAGARTVPVEFIRPASGAAAALLVFDDARTCTGQRVAIATNQPARSVRVLTDVPTTMAVNFVRPAGNLTYFCSVAVSFVPLTGHRYQLRSTYSESERGCRAALIESSNGLSWRPVAARYRQWATQSACQPLTDADIAHMRDRTRSEDGSTTLSDLKDLLVPQ</sequence>
<evidence type="ECO:0000313" key="3">
    <source>
        <dbReference type="Proteomes" id="UP001189756"/>
    </source>
</evidence>
<name>A0AAD2F117_9RALS</name>
<evidence type="ECO:0008006" key="5">
    <source>
        <dbReference type="Google" id="ProtNLM"/>
    </source>
</evidence>
<gene>
    <name evidence="1" type="ORF">LMG18095_02849</name>
    <name evidence="2" type="ORF">R77560_03175</name>
</gene>
<organism evidence="2 3">
    <name type="scientific">Ralstonia thomasii</name>
    <dbReference type="NCBI Taxonomy" id="3058596"/>
    <lineage>
        <taxon>Bacteria</taxon>
        <taxon>Pseudomonadati</taxon>
        <taxon>Pseudomonadota</taxon>
        <taxon>Betaproteobacteria</taxon>
        <taxon>Burkholderiales</taxon>
        <taxon>Burkholderiaceae</taxon>
        <taxon>Ralstonia</taxon>
    </lineage>
</organism>
<comment type="caution">
    <text evidence="2">The sequence shown here is derived from an EMBL/GenBank/DDBJ whole genome shotgun (WGS) entry which is preliminary data.</text>
</comment>
<proteinExistence type="predicted"/>
<dbReference type="RefSeq" id="WP_004628784.1">
    <property type="nucleotide sequence ID" value="NZ_CATZAR010000007.1"/>
</dbReference>
<evidence type="ECO:0000313" key="1">
    <source>
        <dbReference type="EMBL" id="CAJ0796137.1"/>
    </source>
</evidence>
<dbReference type="Proteomes" id="UP001189756">
    <property type="component" value="Unassembled WGS sequence"/>
</dbReference>
<dbReference type="EMBL" id="CATZAZ010000007">
    <property type="protein sequence ID" value="CAJ0798477.1"/>
    <property type="molecule type" value="Genomic_DNA"/>
</dbReference>
<dbReference type="AlphaFoldDB" id="A0AAD2F117"/>